<evidence type="ECO:0000256" key="1">
    <source>
        <dbReference type="ARBA" id="ARBA00006284"/>
    </source>
</evidence>
<dbReference type="InterPro" id="IPR036129">
    <property type="entry name" value="Glycerate_kinase_sf"/>
</dbReference>
<accession>A0A2W0H2Z7</accession>
<dbReference type="EMBL" id="PDOF01000003">
    <property type="protein sequence ID" value="PYZ96174.1"/>
    <property type="molecule type" value="Genomic_DNA"/>
</dbReference>
<dbReference type="Gene3D" id="3.40.50.10350">
    <property type="entry name" value="Glycerate kinase, domain 1"/>
    <property type="match status" value="1"/>
</dbReference>
<dbReference type="Gene3D" id="3.90.1510.10">
    <property type="entry name" value="Glycerate kinase, domain 2"/>
    <property type="match status" value="1"/>
</dbReference>
<name>A0A2W0H2Z7_9BACI</name>
<dbReference type="RefSeq" id="WP_110521450.1">
    <property type="nucleotide sequence ID" value="NZ_PDOF01000003.1"/>
</dbReference>
<dbReference type="Proteomes" id="UP000248066">
    <property type="component" value="Unassembled WGS sequence"/>
</dbReference>
<keyword evidence="2 4" id="KW-0808">Transferase</keyword>
<dbReference type="InterPro" id="IPR018193">
    <property type="entry name" value="Glyc_kinase_flavodox-like_fold"/>
</dbReference>
<dbReference type="GO" id="GO:0031388">
    <property type="term" value="P:organic acid phosphorylation"/>
    <property type="evidence" value="ECO:0007669"/>
    <property type="project" value="UniProtKB-UniRule"/>
</dbReference>
<evidence type="ECO:0000313" key="6">
    <source>
        <dbReference type="Proteomes" id="UP000248066"/>
    </source>
</evidence>
<evidence type="ECO:0000256" key="4">
    <source>
        <dbReference type="PIRNR" id="PIRNR006078"/>
    </source>
</evidence>
<protein>
    <submittedName>
        <fullName evidence="5">Glycerate kinase</fullName>
    </submittedName>
</protein>
<dbReference type="PIRSF" id="PIRSF006078">
    <property type="entry name" value="GlxK"/>
    <property type="match status" value="1"/>
</dbReference>
<comment type="caution">
    <text evidence="5">The sequence shown here is derived from an EMBL/GenBank/DDBJ whole genome shotgun (WGS) entry which is preliminary data.</text>
</comment>
<evidence type="ECO:0000313" key="5">
    <source>
        <dbReference type="EMBL" id="PYZ96174.1"/>
    </source>
</evidence>
<dbReference type="SUPFAM" id="SSF110738">
    <property type="entry name" value="Glycerate kinase I"/>
    <property type="match status" value="1"/>
</dbReference>
<dbReference type="PANTHER" id="PTHR21599:SF0">
    <property type="entry name" value="GLYCERATE KINASE"/>
    <property type="match status" value="1"/>
</dbReference>
<dbReference type="InterPro" id="IPR004381">
    <property type="entry name" value="Glycerate_kinase"/>
</dbReference>
<dbReference type="PANTHER" id="PTHR21599">
    <property type="entry name" value="GLYCERATE KINASE"/>
    <property type="match status" value="1"/>
</dbReference>
<reference evidence="5 6" key="1">
    <citation type="submission" date="2017-10" db="EMBL/GenBank/DDBJ databases">
        <title>Bacillus sp. nov., a halophilic bacterium isolated from a Yangshapao Lake.</title>
        <authorList>
            <person name="Wang H."/>
        </authorList>
    </citation>
    <scope>NUCLEOTIDE SEQUENCE [LARGE SCALE GENOMIC DNA]</scope>
    <source>
        <strain evidence="5 6">YSP-3</strain>
    </source>
</reference>
<keyword evidence="6" id="KW-1185">Reference proteome</keyword>
<dbReference type="InterPro" id="IPR018197">
    <property type="entry name" value="Glycerate_kinase_RE-like"/>
</dbReference>
<dbReference type="NCBIfam" id="TIGR00045">
    <property type="entry name" value="glycerate kinase"/>
    <property type="match status" value="1"/>
</dbReference>
<organism evidence="5 6">
    <name type="scientific">Alteribacter lacisalsi</name>
    <dbReference type="NCBI Taxonomy" id="2045244"/>
    <lineage>
        <taxon>Bacteria</taxon>
        <taxon>Bacillati</taxon>
        <taxon>Bacillota</taxon>
        <taxon>Bacilli</taxon>
        <taxon>Bacillales</taxon>
        <taxon>Bacillaceae</taxon>
        <taxon>Alteribacter</taxon>
    </lineage>
</organism>
<dbReference type="AlphaFoldDB" id="A0A2W0H2Z7"/>
<gene>
    <name evidence="5" type="ORF">CR205_17575</name>
</gene>
<proteinExistence type="inferred from homology"/>
<dbReference type="GO" id="GO:0008887">
    <property type="term" value="F:glycerate kinase activity"/>
    <property type="evidence" value="ECO:0007669"/>
    <property type="project" value="UniProtKB-UniRule"/>
</dbReference>
<comment type="similarity">
    <text evidence="1 4">Belongs to the glycerate kinase type-1 family.</text>
</comment>
<evidence type="ECO:0000256" key="2">
    <source>
        <dbReference type="ARBA" id="ARBA00022679"/>
    </source>
</evidence>
<sequence length="378" mass="39194">MNIFIAPDSFKGSISSTDAARIIENAVTTSGRNVAARTFPMADGGEGTVDAILLSTGGKRIVREVHDPLGRLMKAAFGWIPEAKTAVIETAAASGLPLLTPFELDPFACSTYGTGELIREALDLGAETIILGLGGSATVDAGTGLFEALGVQFTGRNEKPLRHPGGRLIEIAGIDTSGMDQRLRDVKVVVASDVTNPLLGKNGAVHVFGPQKGVTPDLLEPMEQGMTHFASVITEQTGKDETATPGSGAAGGIGFLLHSLLDVVFRPGIDLVMETSGFTNALPEADLVITGEGRVDGQSLFGKVPAGIGRLAMKHSIPVAALAGSIGEGTDALAEHGVTVVHPITKGPATLEEAMADAEALLYEAAVRLIRTIQLMEK</sequence>
<dbReference type="Pfam" id="PF02595">
    <property type="entry name" value="Gly_kinase"/>
    <property type="match status" value="1"/>
</dbReference>
<keyword evidence="3 4" id="KW-0418">Kinase</keyword>
<dbReference type="OrthoDB" id="9774290at2"/>
<evidence type="ECO:0000256" key="3">
    <source>
        <dbReference type="ARBA" id="ARBA00022777"/>
    </source>
</evidence>